<organism evidence="1 2">
    <name type="scientific">Vagococcus silagei</name>
    <dbReference type="NCBI Taxonomy" id="2508885"/>
    <lineage>
        <taxon>Bacteria</taxon>
        <taxon>Bacillati</taxon>
        <taxon>Bacillota</taxon>
        <taxon>Bacilli</taxon>
        <taxon>Lactobacillales</taxon>
        <taxon>Enterococcaceae</taxon>
        <taxon>Vagococcus</taxon>
    </lineage>
</organism>
<keyword evidence="2" id="KW-1185">Reference proteome</keyword>
<dbReference type="RefSeq" id="WP_136135649.1">
    <property type="nucleotide sequence ID" value="NZ_SDGV01000001.1"/>
</dbReference>
<proteinExistence type="predicted"/>
<dbReference type="OrthoDB" id="1646215at2"/>
<reference evidence="1 2" key="1">
    <citation type="submission" date="2019-01" db="EMBL/GenBank/DDBJ databases">
        <title>Vagococcus silagei sp. nov. isolated from brewer's grain.</title>
        <authorList>
            <person name="Guu J.-R."/>
        </authorList>
    </citation>
    <scope>NUCLEOTIDE SEQUENCE [LARGE SCALE GENOMIC DNA]</scope>
    <source>
        <strain evidence="1 2">2B-2</strain>
    </source>
</reference>
<dbReference type="InterPro" id="IPR010360">
    <property type="entry name" value="DUF956"/>
</dbReference>
<dbReference type="Proteomes" id="UP000310506">
    <property type="component" value="Unassembled WGS sequence"/>
</dbReference>
<gene>
    <name evidence="1" type="ORF">ESZ54_00155</name>
</gene>
<protein>
    <submittedName>
        <fullName evidence="1">DUF956 family protein</fullName>
    </submittedName>
</protein>
<dbReference type="Pfam" id="PF06115">
    <property type="entry name" value="DUF956"/>
    <property type="match status" value="1"/>
</dbReference>
<name>A0A4S3B8B2_9ENTE</name>
<dbReference type="EMBL" id="SDGV01000001">
    <property type="protein sequence ID" value="THB62263.1"/>
    <property type="molecule type" value="Genomic_DNA"/>
</dbReference>
<dbReference type="AlphaFoldDB" id="A0A4S3B8B2"/>
<accession>A0A4S3B8B2</accession>
<evidence type="ECO:0000313" key="1">
    <source>
        <dbReference type="EMBL" id="THB62263.1"/>
    </source>
</evidence>
<comment type="caution">
    <text evidence="1">The sequence shown here is derived from an EMBL/GenBank/DDBJ whole genome shotgun (WGS) entry which is preliminary data.</text>
</comment>
<sequence length="121" mass="13721">MVESLNTTVDYAIKANSFLNPINPKTGVLAIGNNGVEFRASNGAGYIQIPWQNIVQVRAQIMFRGKYIRSFDIVTDDNQTLNFVISDAKEALKAMRKYLDRDQMVQAKSNLKSMFKRKKNS</sequence>
<evidence type="ECO:0000313" key="2">
    <source>
        <dbReference type="Proteomes" id="UP000310506"/>
    </source>
</evidence>